<dbReference type="GO" id="GO:0015969">
    <property type="term" value="P:guanosine tetraphosphate metabolic process"/>
    <property type="evidence" value="ECO:0007669"/>
    <property type="project" value="InterPro"/>
</dbReference>
<feature type="non-terminal residue" evidence="2">
    <location>
        <position position="1"/>
    </location>
</feature>
<organism evidence="2 3">
    <name type="scientific">Alistipes putredinis DSM 17216</name>
    <dbReference type="NCBI Taxonomy" id="445970"/>
    <lineage>
        <taxon>Bacteria</taxon>
        <taxon>Pseudomonadati</taxon>
        <taxon>Bacteroidota</taxon>
        <taxon>Bacteroidia</taxon>
        <taxon>Bacteroidales</taxon>
        <taxon>Rikenellaceae</taxon>
        <taxon>Alistipes</taxon>
    </lineage>
</organism>
<keyword evidence="3" id="KW-1185">Reference proteome</keyword>
<dbReference type="Pfam" id="PF04607">
    <property type="entry name" value="RelA_SpoT"/>
    <property type="match status" value="1"/>
</dbReference>
<protein>
    <recommendedName>
        <fullName evidence="1">RelA/SpoT domain-containing protein</fullName>
    </recommendedName>
</protein>
<dbReference type="EMBL" id="ABFK02000003">
    <property type="protein sequence ID" value="EDS04841.1"/>
    <property type="molecule type" value="Genomic_DNA"/>
</dbReference>
<gene>
    <name evidence="2" type="ORF">ALIPUT_00002</name>
</gene>
<dbReference type="HOGENOM" id="CLU_2283189_0_0_10"/>
<comment type="caution">
    <text evidence="2">The sequence shown here is derived from an EMBL/GenBank/DDBJ whole genome shotgun (WGS) entry which is preliminary data.</text>
</comment>
<dbReference type="InterPro" id="IPR007685">
    <property type="entry name" value="RelA_SpoT"/>
</dbReference>
<sequence length="101" mass="11946">EKNFPLWWIPFDANVNGYEALHSRVVGPDGVWVEVHSRTHRVEEIAERGFAAHWKYENASLSNNEDELDRWLKKIRDALNGPTENAVDFLDNFYYRYAHLK</sequence>
<dbReference type="PANTHER" id="PTHR21262">
    <property type="entry name" value="GUANOSINE-3',5'-BIS DIPHOSPHATE 3'-PYROPHOSPHOHYDROLASE"/>
    <property type="match status" value="1"/>
</dbReference>
<dbReference type="InterPro" id="IPR043519">
    <property type="entry name" value="NT_sf"/>
</dbReference>
<name>B0MSD1_9BACT</name>
<dbReference type="GO" id="GO:0005886">
    <property type="term" value="C:plasma membrane"/>
    <property type="evidence" value="ECO:0007669"/>
    <property type="project" value="TreeGrafter"/>
</dbReference>
<reference evidence="2" key="2">
    <citation type="submission" date="2013-09" db="EMBL/GenBank/DDBJ databases">
        <title>Draft genome sequence of Alistipes putredinis (DSM 17216).</title>
        <authorList>
            <person name="Sudarsanam P."/>
            <person name="Ley R."/>
            <person name="Guruge J."/>
            <person name="Turnbaugh P.J."/>
            <person name="Mahowald M."/>
            <person name="Liep D."/>
            <person name="Gordon J."/>
        </authorList>
    </citation>
    <scope>NUCLEOTIDE SEQUENCE</scope>
    <source>
        <strain evidence="2">DSM 17216</strain>
    </source>
</reference>
<reference evidence="2" key="1">
    <citation type="submission" date="2007-10" db="EMBL/GenBank/DDBJ databases">
        <authorList>
            <person name="Fulton L."/>
            <person name="Clifton S."/>
            <person name="Fulton B."/>
            <person name="Xu J."/>
            <person name="Minx P."/>
            <person name="Pepin K.H."/>
            <person name="Johnson M."/>
            <person name="Thiruvilangam P."/>
            <person name="Bhonagiri V."/>
            <person name="Nash W.E."/>
            <person name="Mardis E.R."/>
            <person name="Wilson R.K."/>
        </authorList>
    </citation>
    <scope>NUCLEOTIDE SEQUENCE [LARGE SCALE GENOMIC DNA]</scope>
    <source>
        <strain evidence="2">DSM 17216</strain>
    </source>
</reference>
<dbReference type="Proteomes" id="UP000005819">
    <property type="component" value="Unassembled WGS sequence"/>
</dbReference>
<accession>B0MSD1</accession>
<dbReference type="SUPFAM" id="SSF81301">
    <property type="entry name" value="Nucleotidyltransferase"/>
    <property type="match status" value="1"/>
</dbReference>
<proteinExistence type="predicted"/>
<dbReference type="PANTHER" id="PTHR21262:SF31">
    <property type="entry name" value="GTP PYROPHOSPHOKINASE"/>
    <property type="match status" value="1"/>
</dbReference>
<dbReference type="AlphaFoldDB" id="B0MSD1"/>
<evidence type="ECO:0000313" key="3">
    <source>
        <dbReference type="Proteomes" id="UP000005819"/>
    </source>
</evidence>
<dbReference type="eggNOG" id="COG0317">
    <property type="taxonomic scope" value="Bacteria"/>
</dbReference>
<evidence type="ECO:0000259" key="1">
    <source>
        <dbReference type="Pfam" id="PF04607"/>
    </source>
</evidence>
<feature type="domain" description="RelA/SpoT" evidence="1">
    <location>
        <begin position="14"/>
        <end position="59"/>
    </location>
</feature>
<evidence type="ECO:0000313" key="2">
    <source>
        <dbReference type="EMBL" id="EDS04841.1"/>
    </source>
</evidence>